<name>A0A1I0RPG2_9RHOB</name>
<dbReference type="Pfam" id="PF02527">
    <property type="entry name" value="GidB"/>
    <property type="match status" value="1"/>
</dbReference>
<dbReference type="EMBL" id="FOIZ01000002">
    <property type="protein sequence ID" value="SEW43144.1"/>
    <property type="molecule type" value="Genomic_DNA"/>
</dbReference>
<keyword evidence="8" id="KW-1185">Reference proteome</keyword>
<comment type="function">
    <text evidence="6">Specifically methylates the N7 position of guanine in position 527 of 16S rRNA.</text>
</comment>
<organism evidence="7 8">
    <name type="scientific">Cognatiyoonia koreensis</name>
    <dbReference type="NCBI Taxonomy" id="364200"/>
    <lineage>
        <taxon>Bacteria</taxon>
        <taxon>Pseudomonadati</taxon>
        <taxon>Pseudomonadota</taxon>
        <taxon>Alphaproteobacteria</taxon>
        <taxon>Rhodobacterales</taxon>
        <taxon>Paracoccaceae</taxon>
        <taxon>Cognatiyoonia</taxon>
    </lineage>
</organism>
<dbReference type="NCBIfam" id="TIGR00138">
    <property type="entry name" value="rsmG_gidB"/>
    <property type="match status" value="1"/>
</dbReference>
<dbReference type="PANTHER" id="PTHR31760:SF0">
    <property type="entry name" value="S-ADENOSYL-L-METHIONINE-DEPENDENT METHYLTRANSFERASES SUPERFAMILY PROTEIN"/>
    <property type="match status" value="1"/>
</dbReference>
<evidence type="ECO:0000256" key="5">
    <source>
        <dbReference type="ARBA" id="ARBA00022691"/>
    </source>
</evidence>
<dbReference type="AlphaFoldDB" id="A0A1I0RPG2"/>
<keyword evidence="4 6" id="KW-0808">Transferase</keyword>
<evidence type="ECO:0000256" key="3">
    <source>
        <dbReference type="ARBA" id="ARBA00022603"/>
    </source>
</evidence>
<dbReference type="InterPro" id="IPR029063">
    <property type="entry name" value="SAM-dependent_MTases_sf"/>
</dbReference>
<evidence type="ECO:0000256" key="2">
    <source>
        <dbReference type="ARBA" id="ARBA00022552"/>
    </source>
</evidence>
<keyword evidence="1 6" id="KW-0963">Cytoplasm</keyword>
<protein>
    <recommendedName>
        <fullName evidence="6">Ribosomal RNA small subunit methyltransferase G</fullName>
        <ecNumber evidence="6">2.1.1.170</ecNumber>
    </recommendedName>
    <alternativeName>
        <fullName evidence="6">16S rRNA 7-methylguanosine methyltransferase</fullName>
        <shortName evidence="6">16S rRNA m7G methyltransferase</shortName>
    </alternativeName>
</protein>
<comment type="catalytic activity">
    <reaction evidence="6">
        <text>guanosine(527) in 16S rRNA + S-adenosyl-L-methionine = N(7)-methylguanosine(527) in 16S rRNA + S-adenosyl-L-homocysteine</text>
        <dbReference type="Rhea" id="RHEA:42732"/>
        <dbReference type="Rhea" id="RHEA-COMP:10209"/>
        <dbReference type="Rhea" id="RHEA-COMP:10210"/>
        <dbReference type="ChEBI" id="CHEBI:57856"/>
        <dbReference type="ChEBI" id="CHEBI:59789"/>
        <dbReference type="ChEBI" id="CHEBI:74269"/>
        <dbReference type="ChEBI" id="CHEBI:74480"/>
        <dbReference type="EC" id="2.1.1.170"/>
    </reaction>
</comment>
<dbReference type="InterPro" id="IPR003682">
    <property type="entry name" value="rRNA_ssu_MeTfrase_G"/>
</dbReference>
<dbReference type="RefSeq" id="WP_089996563.1">
    <property type="nucleotide sequence ID" value="NZ_FOIZ01000002.1"/>
</dbReference>
<feature type="binding site" evidence="6">
    <location>
        <begin position="124"/>
        <end position="125"/>
    </location>
    <ligand>
        <name>S-adenosyl-L-methionine</name>
        <dbReference type="ChEBI" id="CHEBI:59789"/>
    </ligand>
</feature>
<dbReference type="OrthoDB" id="9808773at2"/>
<dbReference type="STRING" id="364200.SAMN04488515_3041"/>
<dbReference type="Gene3D" id="3.40.50.150">
    <property type="entry name" value="Vaccinia Virus protein VP39"/>
    <property type="match status" value="1"/>
</dbReference>
<feature type="binding site" evidence="6">
    <location>
        <position position="75"/>
    </location>
    <ligand>
        <name>S-adenosyl-L-methionine</name>
        <dbReference type="ChEBI" id="CHEBI:59789"/>
    </ligand>
</feature>
<evidence type="ECO:0000256" key="6">
    <source>
        <dbReference type="HAMAP-Rule" id="MF_00074"/>
    </source>
</evidence>
<keyword evidence="2 6" id="KW-0698">rRNA processing</keyword>
<comment type="subcellular location">
    <subcellularLocation>
        <location evidence="6">Cytoplasm</location>
    </subcellularLocation>
</comment>
<dbReference type="PIRSF" id="PIRSF003078">
    <property type="entry name" value="GidB"/>
    <property type="match status" value="1"/>
</dbReference>
<proteinExistence type="inferred from homology"/>
<accession>A0A1I0RPG2</accession>
<comment type="caution">
    <text evidence="6">Lacks conserved residue(s) required for the propagation of feature annotation.</text>
</comment>
<dbReference type="SUPFAM" id="SSF53335">
    <property type="entry name" value="S-adenosyl-L-methionine-dependent methyltransferases"/>
    <property type="match status" value="1"/>
</dbReference>
<dbReference type="HAMAP" id="MF_00074">
    <property type="entry name" value="16SrRNA_methyltr_G"/>
    <property type="match status" value="1"/>
</dbReference>
<gene>
    <name evidence="6" type="primary">rsmG</name>
    <name evidence="7" type="ORF">SAMN04488515_3041</name>
</gene>
<dbReference type="GO" id="GO:0005829">
    <property type="term" value="C:cytosol"/>
    <property type="evidence" value="ECO:0007669"/>
    <property type="project" value="TreeGrafter"/>
</dbReference>
<dbReference type="EC" id="2.1.1.170" evidence="6"/>
<feature type="binding site" evidence="6">
    <location>
        <position position="138"/>
    </location>
    <ligand>
        <name>S-adenosyl-L-methionine</name>
        <dbReference type="ChEBI" id="CHEBI:59789"/>
    </ligand>
</feature>
<sequence length="207" mass="23190">MPLPNLVGLNVSRETIERLEAYVALLVQWNKRINLISNSTIADIWSRHIEDSAQIMRYCESDPRLWVDAGSGGGLPGIVVATILKEQAPKSKTILIESDQRKSVFLRTVIRQLDLNALVRSDRAEKIDPVGADVFSARALMSLDGLLFLAQRHLNDGGKILVLKGRTAAKEIKEAREHWNFDVVAHPSMTDNEAKILEIRTFERANP</sequence>
<comment type="similarity">
    <text evidence="6">Belongs to the methyltransferase superfamily. RNA methyltransferase RsmG family.</text>
</comment>
<evidence type="ECO:0000256" key="1">
    <source>
        <dbReference type="ARBA" id="ARBA00022490"/>
    </source>
</evidence>
<evidence type="ECO:0000313" key="8">
    <source>
        <dbReference type="Proteomes" id="UP000199167"/>
    </source>
</evidence>
<keyword evidence="5 6" id="KW-0949">S-adenosyl-L-methionine</keyword>
<dbReference type="PANTHER" id="PTHR31760">
    <property type="entry name" value="S-ADENOSYL-L-METHIONINE-DEPENDENT METHYLTRANSFERASES SUPERFAMILY PROTEIN"/>
    <property type="match status" value="1"/>
</dbReference>
<reference evidence="7 8" key="1">
    <citation type="submission" date="2016-10" db="EMBL/GenBank/DDBJ databases">
        <authorList>
            <person name="de Groot N.N."/>
        </authorList>
    </citation>
    <scope>NUCLEOTIDE SEQUENCE [LARGE SCALE GENOMIC DNA]</scope>
    <source>
        <strain evidence="7 8">DSM 17925</strain>
    </source>
</reference>
<evidence type="ECO:0000256" key="4">
    <source>
        <dbReference type="ARBA" id="ARBA00022679"/>
    </source>
</evidence>
<dbReference type="Proteomes" id="UP000199167">
    <property type="component" value="Unassembled WGS sequence"/>
</dbReference>
<evidence type="ECO:0000313" key="7">
    <source>
        <dbReference type="EMBL" id="SEW43144.1"/>
    </source>
</evidence>
<dbReference type="GO" id="GO:0070043">
    <property type="term" value="F:rRNA (guanine-N7-)-methyltransferase activity"/>
    <property type="evidence" value="ECO:0007669"/>
    <property type="project" value="UniProtKB-UniRule"/>
</dbReference>
<feature type="binding site" evidence="6">
    <location>
        <position position="70"/>
    </location>
    <ligand>
        <name>S-adenosyl-L-methionine</name>
        <dbReference type="ChEBI" id="CHEBI:59789"/>
    </ligand>
</feature>
<keyword evidence="3 6" id="KW-0489">Methyltransferase</keyword>